<comment type="caution">
    <text evidence="1">The sequence shown here is derived from an EMBL/GenBank/DDBJ whole genome shotgun (WGS) entry which is preliminary data.</text>
</comment>
<evidence type="ECO:0000313" key="2">
    <source>
        <dbReference type="Proteomes" id="UP000831701"/>
    </source>
</evidence>
<dbReference type="Proteomes" id="UP000831701">
    <property type="component" value="Chromosome 6"/>
</dbReference>
<reference evidence="1" key="1">
    <citation type="submission" date="2022-04" db="EMBL/GenBank/DDBJ databases">
        <title>Jade perch genome.</title>
        <authorList>
            <person name="Chao B."/>
        </authorList>
    </citation>
    <scope>NUCLEOTIDE SEQUENCE</scope>
    <source>
        <strain evidence="1">CB-2022</strain>
    </source>
</reference>
<proteinExistence type="predicted"/>
<accession>A0ACB8WSG4</accession>
<evidence type="ECO:0000313" key="1">
    <source>
        <dbReference type="EMBL" id="KAI3370729.1"/>
    </source>
</evidence>
<gene>
    <name evidence="1" type="ORF">L3Q82_007107</name>
</gene>
<dbReference type="EMBL" id="CM041536">
    <property type="protein sequence ID" value="KAI3370729.1"/>
    <property type="molecule type" value="Genomic_DNA"/>
</dbReference>
<name>A0ACB8WSG4_9TELE</name>
<keyword evidence="2" id="KW-1185">Reference proteome</keyword>
<protein>
    <submittedName>
        <fullName evidence="1">Uncharacterized protein</fullName>
    </submittedName>
</protein>
<organism evidence="1 2">
    <name type="scientific">Scortum barcoo</name>
    <name type="common">barcoo grunter</name>
    <dbReference type="NCBI Taxonomy" id="214431"/>
    <lineage>
        <taxon>Eukaryota</taxon>
        <taxon>Metazoa</taxon>
        <taxon>Chordata</taxon>
        <taxon>Craniata</taxon>
        <taxon>Vertebrata</taxon>
        <taxon>Euteleostomi</taxon>
        <taxon>Actinopterygii</taxon>
        <taxon>Neopterygii</taxon>
        <taxon>Teleostei</taxon>
        <taxon>Neoteleostei</taxon>
        <taxon>Acanthomorphata</taxon>
        <taxon>Eupercaria</taxon>
        <taxon>Centrarchiformes</taxon>
        <taxon>Terapontoidei</taxon>
        <taxon>Terapontidae</taxon>
        <taxon>Scortum</taxon>
    </lineage>
</organism>
<sequence>MVVSQEPTGRRAHVRHFGLSPAGSRGQRPGHQALACMSPNPRPGSRVGPQLIMDFVEPILSIITQIYSLAENVKANKDRCQRVAQRSKALQELVLTIKQRGPGQISTPLENALRELCASLEEAKTLMMKFSQTKGVKSFWKSGSHEEKFNKVNERLTDNFQVLSGALQIEHGTMLSKVYQTVSGRSFDEEYYSGQDLTTPTSPTPVPSPVPQMPVSSPTNPTAPPAIMPQMPVSSPTNPTAPPAIMPQMPVSSPTSPQLQSHCSPRHHAPNASFELHKSHGSPRHHVMSIARRLSCLCPALCPPCKFQISARPLPCLSRT</sequence>